<feature type="coiled-coil region" evidence="1">
    <location>
        <begin position="96"/>
        <end position="123"/>
    </location>
</feature>
<dbReference type="Gene3D" id="1.10.260.40">
    <property type="entry name" value="lambda repressor-like DNA-binding domains"/>
    <property type="match status" value="1"/>
</dbReference>
<dbReference type="CDD" id="cd00093">
    <property type="entry name" value="HTH_XRE"/>
    <property type="match status" value="1"/>
</dbReference>
<dbReference type="Pfam" id="PF13443">
    <property type="entry name" value="HTH_26"/>
    <property type="match status" value="1"/>
</dbReference>
<accession>A0ABY5AW41</accession>
<evidence type="ECO:0000313" key="3">
    <source>
        <dbReference type="EMBL" id="USR92439.1"/>
    </source>
</evidence>
<protein>
    <submittedName>
        <fullName evidence="3">Helix-turn-helix transcriptional regulator</fullName>
    </submittedName>
</protein>
<dbReference type="InterPro" id="IPR010982">
    <property type="entry name" value="Lambda_DNA-bd_dom_sf"/>
</dbReference>
<organism evidence="3 4">
    <name type="scientific">Phormidium yuhuli AB48</name>
    <dbReference type="NCBI Taxonomy" id="2940671"/>
    <lineage>
        <taxon>Bacteria</taxon>
        <taxon>Bacillati</taxon>
        <taxon>Cyanobacteriota</taxon>
        <taxon>Cyanophyceae</taxon>
        <taxon>Oscillatoriophycideae</taxon>
        <taxon>Oscillatoriales</taxon>
        <taxon>Oscillatoriaceae</taxon>
        <taxon>Phormidium</taxon>
        <taxon>Phormidium yuhuli</taxon>
    </lineage>
</organism>
<dbReference type="RefSeq" id="WP_252664596.1">
    <property type="nucleotide sequence ID" value="NZ_CP098611.1"/>
</dbReference>
<proteinExistence type="predicted"/>
<dbReference type="SMART" id="SM00530">
    <property type="entry name" value="HTH_XRE"/>
    <property type="match status" value="1"/>
</dbReference>
<dbReference type="SUPFAM" id="SSF47413">
    <property type="entry name" value="lambda repressor-like DNA-binding domains"/>
    <property type="match status" value="1"/>
</dbReference>
<evidence type="ECO:0000256" key="1">
    <source>
        <dbReference type="SAM" id="Coils"/>
    </source>
</evidence>
<name>A0ABY5AW41_9CYAN</name>
<gene>
    <name evidence="3" type="ORF">NEA10_06895</name>
</gene>
<feature type="domain" description="HTH cro/C1-type" evidence="2">
    <location>
        <begin position="17"/>
        <end position="74"/>
    </location>
</feature>
<evidence type="ECO:0000313" key="4">
    <source>
        <dbReference type="Proteomes" id="UP001056708"/>
    </source>
</evidence>
<reference evidence="3" key="1">
    <citation type="submission" date="2022-06" db="EMBL/GenBank/DDBJ databases">
        <title>Genome sequence of Phormidium yuhuli AB48 isolated from an industrial photobioreactor environment.</title>
        <authorList>
            <person name="Qiu Y."/>
            <person name="Noonan A.J.C."/>
            <person name="Dofher K."/>
            <person name="Koch M."/>
            <person name="Kieft B."/>
            <person name="Lin X."/>
            <person name="Ziels R.M."/>
            <person name="Hallam S.J."/>
        </authorList>
    </citation>
    <scope>NUCLEOTIDE SEQUENCE</scope>
    <source>
        <strain evidence="3">AB48</strain>
    </source>
</reference>
<keyword evidence="4" id="KW-1185">Reference proteome</keyword>
<dbReference type="EMBL" id="CP098611">
    <property type="protein sequence ID" value="USR92439.1"/>
    <property type="molecule type" value="Genomic_DNA"/>
</dbReference>
<dbReference type="Proteomes" id="UP001056708">
    <property type="component" value="Chromosome"/>
</dbReference>
<dbReference type="InterPro" id="IPR001387">
    <property type="entry name" value="Cro/C1-type_HTH"/>
</dbReference>
<keyword evidence="1" id="KW-0175">Coiled coil</keyword>
<evidence type="ECO:0000259" key="2">
    <source>
        <dbReference type="SMART" id="SM00530"/>
    </source>
</evidence>
<sequence>MTRLQTPPESATHRTDRLRALMAQAGISSFRELSRRAGVSQWQVRQVRTGALSNLRWGVLCQLSQALNLSPSQFVAVLEREPNPAAAQPSHSDEERESLKQEYQRLQRQLNQQSQHLRQEFQRESLERLESFLRFWYTAAAMVQQNPQLPAKNLLPLIRPVEQLFEDWGLIPIGDVQAIVPYNPQQHQLKQGTATPGDRVRITHRGYYHREHLLWRAQVDPLPPHPGQP</sequence>